<reference evidence="2 3" key="1">
    <citation type="submission" date="2018-05" db="EMBL/GenBank/DDBJ databases">
        <title>Genome sequencing and assembly of the regulated plant pathogen Lachnellula willkommii and related sister species for the development of diagnostic species identification markers.</title>
        <authorList>
            <person name="Giroux E."/>
            <person name="Bilodeau G."/>
        </authorList>
    </citation>
    <scope>NUCLEOTIDE SEQUENCE [LARGE SCALE GENOMIC DNA]</scope>
    <source>
        <strain evidence="2 3">CBS 185.66</strain>
    </source>
</reference>
<feature type="compositionally biased region" description="Basic residues" evidence="1">
    <location>
        <begin position="430"/>
        <end position="439"/>
    </location>
</feature>
<feature type="region of interest" description="Disordered" evidence="1">
    <location>
        <begin position="202"/>
        <end position="280"/>
    </location>
</feature>
<dbReference type="EMBL" id="QGMH01000196">
    <property type="protein sequence ID" value="TVY23202.1"/>
    <property type="molecule type" value="Genomic_DNA"/>
</dbReference>
<feature type="compositionally biased region" description="Polar residues" evidence="1">
    <location>
        <begin position="407"/>
        <end position="418"/>
    </location>
</feature>
<dbReference type="Proteomes" id="UP000431533">
    <property type="component" value="Unassembled WGS sequence"/>
</dbReference>
<organism evidence="2 3">
    <name type="scientific">Lachnellula hyalina</name>
    <dbReference type="NCBI Taxonomy" id="1316788"/>
    <lineage>
        <taxon>Eukaryota</taxon>
        <taxon>Fungi</taxon>
        <taxon>Dikarya</taxon>
        <taxon>Ascomycota</taxon>
        <taxon>Pezizomycotina</taxon>
        <taxon>Leotiomycetes</taxon>
        <taxon>Helotiales</taxon>
        <taxon>Lachnaceae</taxon>
        <taxon>Lachnellula</taxon>
    </lineage>
</organism>
<sequence>MAQGAVAPVTISNGVVPPLTVEELRELAEYEKIIQFRDAVLAGSHPRIKIAPHLVGKQATATRNFSSPTTSNPRANNVAQRSTPNSHLEDASFYRSPNNNRPGLPAQIFKSGKSEINPILLEKSDDLIKAEMQLQRQRLERNLRDQIEKQRIATKAALQTSESLPNFDISEVLSKAQAIVHPSTQAEVQPAMADDTAASDSFDENTFYSSQHDSSAWSNSSQGQKEPVQVHSGGFISAGERPGESISTQSHIENQQKVVASASLSTNNPPAAQKQHSQHLTNAADIQGQLSGLGNSVSHAATGVATNRNSTDSPHQRGEVGTHSVSMVPNGLNRDHQATVQRTTDDLLRQAFEDDRASPLIHTHNLSPFAPQPARVSPLATAREPPVLRENILADEAAPAQVAALRNQPTGISSTDSSPKGVKAAERKKGGNKKKKRKAKDSFDTADSPYIKPEPRSPSPFPVAPLPRPQKRQRQSGQYAAELNYDEPRYGAEEVTQARIPEPYAEVRESRAYQRADEAYEPVFRRPPLPPLRRVEDDSYRRTASDTYTRQPQSPTVYATPSHAHNEVRSVRAASHAIVDRRVEDPSYYGQPAVRSALRPDADRERSRSPILRDRRSPVAMGPPRQAVRIVRDEFGNEYYDPSPVRQSVAPPARYREEVVYERPPVRVVSARPEVYEDDGILYRRPSPTPTTARRVVTQPEYAMAAPSGYRSYREREYSVRPSGEDYVQRRPVYEEPVREYAPRAQSVRPDAVQYEVRDEAPREYAPMAPAVRDEASQGYARAASVRPDTVRYEEVPRQYAGPRVQALREEVVRDYAPRPISVRPDQTRYEVREDSEYARAPVVREEPLRGYARAGSVRPDAVRYEVPREYVGRVQSVMPEPPPREYASSVRPEARRETIPQAQREFSVRPVDSLNRREQVPVGKGERYYEEMAGQRPAPVAFIERPRARESSVLVYADDVRREVYR</sequence>
<feature type="compositionally biased region" description="Polar residues" evidence="1">
    <location>
        <begin position="545"/>
        <end position="559"/>
    </location>
</feature>
<comment type="caution">
    <text evidence="2">The sequence shown here is derived from an EMBL/GenBank/DDBJ whole genome shotgun (WGS) entry which is preliminary data.</text>
</comment>
<feature type="compositionally biased region" description="Basic and acidic residues" evidence="1">
    <location>
        <begin position="533"/>
        <end position="544"/>
    </location>
</feature>
<feature type="region of interest" description="Disordered" evidence="1">
    <location>
        <begin position="57"/>
        <end position="89"/>
    </location>
</feature>
<feature type="compositionally biased region" description="Polar residues" evidence="1">
    <location>
        <begin position="204"/>
        <end position="224"/>
    </location>
</feature>
<feature type="region of interest" description="Disordered" evidence="1">
    <location>
        <begin position="406"/>
        <end position="487"/>
    </location>
</feature>
<feature type="compositionally biased region" description="Polar residues" evidence="1">
    <location>
        <begin position="59"/>
        <end position="86"/>
    </location>
</feature>
<feature type="region of interest" description="Disordered" evidence="1">
    <location>
        <begin position="877"/>
        <end position="898"/>
    </location>
</feature>
<feature type="compositionally biased region" description="Pro residues" evidence="1">
    <location>
        <begin position="456"/>
        <end position="468"/>
    </location>
</feature>
<evidence type="ECO:0000313" key="3">
    <source>
        <dbReference type="Proteomes" id="UP000431533"/>
    </source>
</evidence>
<feature type="compositionally biased region" description="Polar residues" evidence="1">
    <location>
        <begin position="245"/>
        <end position="280"/>
    </location>
</feature>
<feature type="region of interest" description="Disordered" evidence="1">
    <location>
        <begin position="590"/>
        <end position="622"/>
    </location>
</feature>
<dbReference type="OrthoDB" id="5333304at2759"/>
<proteinExistence type="predicted"/>
<dbReference type="GeneID" id="41987953"/>
<gene>
    <name evidence="2" type="ORF">LHYA1_G007755</name>
</gene>
<keyword evidence="3" id="KW-1185">Reference proteome</keyword>
<evidence type="ECO:0000256" key="1">
    <source>
        <dbReference type="SAM" id="MobiDB-lite"/>
    </source>
</evidence>
<dbReference type="AlphaFoldDB" id="A0A8H8TVC2"/>
<accession>A0A8H8TVC2</accession>
<feature type="region of interest" description="Disordered" evidence="1">
    <location>
        <begin position="524"/>
        <end position="562"/>
    </location>
</feature>
<name>A0A8H8TVC2_9HELO</name>
<evidence type="ECO:0000313" key="2">
    <source>
        <dbReference type="EMBL" id="TVY23202.1"/>
    </source>
</evidence>
<feature type="region of interest" description="Disordered" evidence="1">
    <location>
        <begin position="305"/>
        <end position="331"/>
    </location>
</feature>
<feature type="compositionally biased region" description="Basic and acidic residues" evidence="1">
    <location>
        <begin position="598"/>
        <end position="617"/>
    </location>
</feature>
<protein>
    <submittedName>
        <fullName evidence="2">Uncharacterized protein</fullName>
    </submittedName>
</protein>
<dbReference type="RefSeq" id="XP_031001990.1">
    <property type="nucleotide sequence ID" value="XM_031152681.1"/>
</dbReference>